<dbReference type="AlphaFoldDB" id="A0A365HBV7"/>
<dbReference type="EMBL" id="QLYX01000002">
    <property type="protein sequence ID" value="RAY16581.1"/>
    <property type="molecule type" value="Genomic_DNA"/>
</dbReference>
<evidence type="ECO:0000313" key="10">
    <source>
        <dbReference type="EMBL" id="RAY16581.1"/>
    </source>
</evidence>
<evidence type="ECO:0000256" key="4">
    <source>
        <dbReference type="ARBA" id="ARBA00022827"/>
    </source>
</evidence>
<dbReference type="PANTHER" id="PTHR43292:SF3">
    <property type="entry name" value="ACYL-COA DEHYDROGENASE FADE29"/>
    <property type="match status" value="1"/>
</dbReference>
<dbReference type="PANTHER" id="PTHR43292">
    <property type="entry name" value="ACYL-COA DEHYDROGENASE"/>
    <property type="match status" value="1"/>
</dbReference>
<dbReference type="Gene3D" id="1.20.140.10">
    <property type="entry name" value="Butyryl-CoA Dehydrogenase, subunit A, domain 3"/>
    <property type="match status" value="1"/>
</dbReference>
<dbReference type="OrthoDB" id="3778631at2"/>
<evidence type="ECO:0000313" key="11">
    <source>
        <dbReference type="Proteomes" id="UP000251891"/>
    </source>
</evidence>
<evidence type="ECO:0000256" key="2">
    <source>
        <dbReference type="ARBA" id="ARBA00009347"/>
    </source>
</evidence>
<dbReference type="InterPro" id="IPR036250">
    <property type="entry name" value="AcylCo_DH-like_C"/>
</dbReference>
<evidence type="ECO:0000256" key="3">
    <source>
        <dbReference type="ARBA" id="ARBA00022630"/>
    </source>
</evidence>
<dbReference type="InterPro" id="IPR013786">
    <property type="entry name" value="AcylCoA_DH/ox_N"/>
</dbReference>
<proteinExistence type="inferred from homology"/>
<organism evidence="10 11">
    <name type="scientific">Actinomadura craniellae</name>
    <dbReference type="NCBI Taxonomy" id="2231787"/>
    <lineage>
        <taxon>Bacteria</taxon>
        <taxon>Bacillati</taxon>
        <taxon>Actinomycetota</taxon>
        <taxon>Actinomycetes</taxon>
        <taxon>Streptosporangiales</taxon>
        <taxon>Thermomonosporaceae</taxon>
        <taxon>Actinomadura</taxon>
    </lineage>
</organism>
<evidence type="ECO:0000259" key="7">
    <source>
        <dbReference type="Pfam" id="PF00441"/>
    </source>
</evidence>
<reference evidence="10 11" key="1">
    <citation type="submission" date="2018-06" db="EMBL/GenBank/DDBJ databases">
        <title>Actinomadura craniellae sp. nov. isolated from marine sponge Craniella sp.</title>
        <authorList>
            <person name="Li L."/>
            <person name="Xu Q.H."/>
            <person name="Lin H.W."/>
            <person name="Lu Y.H."/>
        </authorList>
    </citation>
    <scope>NUCLEOTIDE SEQUENCE [LARGE SCALE GENOMIC DNA]</scope>
    <source>
        <strain evidence="10 11">LHW63021</strain>
    </source>
</reference>
<accession>A0A365HBV7</accession>
<evidence type="ECO:0000256" key="1">
    <source>
        <dbReference type="ARBA" id="ARBA00001974"/>
    </source>
</evidence>
<dbReference type="GO" id="GO:0050660">
    <property type="term" value="F:flavin adenine dinucleotide binding"/>
    <property type="evidence" value="ECO:0007669"/>
    <property type="project" value="InterPro"/>
</dbReference>
<comment type="cofactor">
    <cofactor evidence="1 6">
        <name>FAD</name>
        <dbReference type="ChEBI" id="CHEBI:57692"/>
    </cofactor>
</comment>
<sequence length="390" mass="42997">MPLDELRTRLRQWCAEHVPHDWRRQQTGAGHQEYVRFQHWWFDELRAAGYAVPHWPAAWGGGFDLARQAVIFEELARADAPRLSLHFVSLHHAAGTFLGAGTPEQRDRYLTGILEGAVWCQGFSEPEAGSDLASLRTRAERRGDVYVVNGQKIWASGAAYAQHCLLLVRTDPAAPKRRGISYLVLDMDSPGVLVRPTRQITGEEHFCEIFLTDVEIPVGNLIGAENDGWRVAQSTLASERGGTMIELAERLAVGLGWLLGEVNGAGGKPTAGTVAGDRLARLAREVQALRLLVRQVITRPSAELAQGAHASVVKLYYSELLQRLTGFGMELAGLDGQRATRRPLSSGWESGTWLLDHIGSWEWTIPGGTSEIQRNIIAERALGLPREPAV</sequence>
<gene>
    <name evidence="10" type="ORF">DPM19_05300</name>
</gene>
<comment type="similarity">
    <text evidence="2 6">Belongs to the acyl-CoA dehydrogenase family.</text>
</comment>
<comment type="caution">
    <text evidence="10">The sequence shown here is derived from an EMBL/GenBank/DDBJ whole genome shotgun (WGS) entry which is preliminary data.</text>
</comment>
<keyword evidence="5 6" id="KW-0560">Oxidoreductase</keyword>
<feature type="domain" description="Acyl-CoA oxidase/dehydrogenase middle" evidence="8">
    <location>
        <begin position="120"/>
        <end position="214"/>
    </location>
</feature>
<evidence type="ECO:0000259" key="8">
    <source>
        <dbReference type="Pfam" id="PF02770"/>
    </source>
</evidence>
<dbReference type="InterPro" id="IPR046373">
    <property type="entry name" value="Acyl-CoA_Oxase/DH_mid-dom_sf"/>
</dbReference>
<dbReference type="SUPFAM" id="SSF56645">
    <property type="entry name" value="Acyl-CoA dehydrogenase NM domain-like"/>
    <property type="match status" value="1"/>
</dbReference>
<evidence type="ECO:0000256" key="6">
    <source>
        <dbReference type="RuleBase" id="RU362125"/>
    </source>
</evidence>
<dbReference type="FunFam" id="2.40.110.10:FF:000011">
    <property type="entry name" value="Acyl-CoA dehydrogenase FadE34"/>
    <property type="match status" value="1"/>
</dbReference>
<dbReference type="Pfam" id="PF02770">
    <property type="entry name" value="Acyl-CoA_dh_M"/>
    <property type="match status" value="1"/>
</dbReference>
<dbReference type="InterPro" id="IPR052161">
    <property type="entry name" value="Mycobact_Acyl-CoA_DH"/>
</dbReference>
<dbReference type="SUPFAM" id="SSF47203">
    <property type="entry name" value="Acyl-CoA dehydrogenase C-terminal domain-like"/>
    <property type="match status" value="1"/>
</dbReference>
<dbReference type="GO" id="GO:0016627">
    <property type="term" value="F:oxidoreductase activity, acting on the CH-CH group of donors"/>
    <property type="evidence" value="ECO:0007669"/>
    <property type="project" value="InterPro"/>
</dbReference>
<dbReference type="InterPro" id="IPR009075">
    <property type="entry name" value="AcylCo_DH/oxidase_C"/>
</dbReference>
<dbReference type="InterPro" id="IPR009100">
    <property type="entry name" value="AcylCoA_DH/oxidase_NM_dom_sf"/>
</dbReference>
<dbReference type="InterPro" id="IPR037069">
    <property type="entry name" value="AcylCoA_DH/ox_N_sf"/>
</dbReference>
<dbReference type="Pfam" id="PF02771">
    <property type="entry name" value="Acyl-CoA_dh_N"/>
    <property type="match status" value="1"/>
</dbReference>
<dbReference type="Proteomes" id="UP000251891">
    <property type="component" value="Unassembled WGS sequence"/>
</dbReference>
<evidence type="ECO:0000256" key="5">
    <source>
        <dbReference type="ARBA" id="ARBA00023002"/>
    </source>
</evidence>
<dbReference type="Gene3D" id="2.40.110.10">
    <property type="entry name" value="Butyryl-CoA Dehydrogenase, subunit A, domain 2"/>
    <property type="match status" value="1"/>
</dbReference>
<keyword evidence="3 6" id="KW-0285">Flavoprotein</keyword>
<feature type="domain" description="Acyl-CoA dehydrogenase/oxidase N-terminal" evidence="9">
    <location>
        <begin position="5"/>
        <end position="116"/>
    </location>
</feature>
<dbReference type="Gene3D" id="1.10.540.10">
    <property type="entry name" value="Acyl-CoA dehydrogenase/oxidase, N-terminal domain"/>
    <property type="match status" value="1"/>
</dbReference>
<keyword evidence="4 6" id="KW-0274">FAD</keyword>
<evidence type="ECO:0000259" key="9">
    <source>
        <dbReference type="Pfam" id="PF02771"/>
    </source>
</evidence>
<dbReference type="Pfam" id="PF00441">
    <property type="entry name" value="Acyl-CoA_dh_1"/>
    <property type="match status" value="1"/>
</dbReference>
<dbReference type="InterPro" id="IPR006091">
    <property type="entry name" value="Acyl-CoA_Oxase/DH_mid-dom"/>
</dbReference>
<feature type="domain" description="Acyl-CoA dehydrogenase/oxidase C-terminal" evidence="7">
    <location>
        <begin position="226"/>
        <end position="381"/>
    </location>
</feature>
<dbReference type="GO" id="GO:0005886">
    <property type="term" value="C:plasma membrane"/>
    <property type="evidence" value="ECO:0007669"/>
    <property type="project" value="TreeGrafter"/>
</dbReference>
<protein>
    <submittedName>
        <fullName evidence="10">Acyl-CoA dehydrogenase</fullName>
    </submittedName>
</protein>
<keyword evidence="11" id="KW-1185">Reference proteome</keyword>
<name>A0A365HBV7_9ACTN</name>